<dbReference type="SFLD" id="SFLDF00280">
    <property type="entry name" value="coenzyme_PQQ_synthesis_protein"/>
    <property type="match status" value="1"/>
</dbReference>
<dbReference type="OrthoDB" id="9792276at2"/>
<feature type="binding site" evidence="8">
    <location>
        <position position="46"/>
    </location>
    <ligand>
        <name>[4Fe-4S] cluster</name>
        <dbReference type="ChEBI" id="CHEBI:49883"/>
        <note>4Fe-4S-S-AdoMet</note>
    </ligand>
</feature>
<proteinExistence type="inferred from homology"/>
<dbReference type="PROSITE" id="PS01305">
    <property type="entry name" value="MOAA_NIFB_PQQE"/>
    <property type="match status" value="1"/>
</dbReference>
<dbReference type="GO" id="GO:0032324">
    <property type="term" value="P:molybdopterin cofactor biosynthetic process"/>
    <property type="evidence" value="ECO:0007669"/>
    <property type="project" value="UniProtKB-ARBA"/>
</dbReference>
<keyword evidence="5 8" id="KW-0560">Oxidoreductase</keyword>
<evidence type="ECO:0000256" key="3">
    <source>
        <dbReference type="ARBA" id="ARBA00022723"/>
    </source>
</evidence>
<accession>K8PI87</accession>
<dbReference type="InterPro" id="IPR017200">
    <property type="entry name" value="PqqE-like"/>
</dbReference>
<feature type="binding site" evidence="8">
    <location>
        <position position="53"/>
    </location>
    <ligand>
        <name>[4Fe-4S] cluster</name>
        <dbReference type="ChEBI" id="CHEBI:49883"/>
        <note>4Fe-4S-S-AdoMet</note>
    </ligand>
</feature>
<evidence type="ECO:0000256" key="2">
    <source>
        <dbReference type="ARBA" id="ARBA00022691"/>
    </source>
</evidence>
<organism evidence="10 11">
    <name type="scientific">Afipia clevelandensis ATCC 49720</name>
    <dbReference type="NCBI Taxonomy" id="883079"/>
    <lineage>
        <taxon>Bacteria</taxon>
        <taxon>Pseudomonadati</taxon>
        <taxon>Pseudomonadota</taxon>
        <taxon>Alphaproteobacteria</taxon>
        <taxon>Hyphomicrobiales</taxon>
        <taxon>Nitrobacteraceae</taxon>
        <taxon>Afipia</taxon>
    </lineage>
</organism>
<dbReference type="SMART" id="SM00729">
    <property type="entry name" value="Elp3"/>
    <property type="match status" value="1"/>
</dbReference>
<dbReference type="RefSeq" id="WP_002711383.1">
    <property type="nucleotide sequence ID" value="NZ_KB375281.1"/>
</dbReference>
<dbReference type="PIRSF" id="PIRSF037420">
    <property type="entry name" value="PQQ_syn_pqqE"/>
    <property type="match status" value="1"/>
</dbReference>
<reference evidence="10 11" key="1">
    <citation type="submission" date="2012-04" db="EMBL/GenBank/DDBJ databases">
        <title>The Genome Sequence of Afipia clevelandensis ATCC 49720.</title>
        <authorList>
            <consortium name="The Broad Institute Genome Sequencing Platform"/>
            <person name="Earl A."/>
            <person name="Ward D."/>
            <person name="Feldgarden M."/>
            <person name="Gevers D."/>
            <person name="Huys G."/>
            <person name="Walker B."/>
            <person name="Young S.K."/>
            <person name="Zeng Q."/>
            <person name="Gargeya S."/>
            <person name="Fitzgerald M."/>
            <person name="Haas B."/>
            <person name="Abouelleil A."/>
            <person name="Alvarado L."/>
            <person name="Arachchi H.M."/>
            <person name="Berlin A."/>
            <person name="Chapman S.B."/>
            <person name="Goldberg J."/>
            <person name="Griggs A."/>
            <person name="Gujja S."/>
            <person name="Hansen M."/>
            <person name="Howarth C."/>
            <person name="Imamovic A."/>
            <person name="Larimer J."/>
            <person name="McCowen C."/>
            <person name="Montmayeur A."/>
            <person name="Murphy C."/>
            <person name="Neiman D."/>
            <person name="Pearson M."/>
            <person name="Priest M."/>
            <person name="Roberts A."/>
            <person name="Saif S."/>
            <person name="Shea T."/>
            <person name="Sisk P."/>
            <person name="Sykes S."/>
            <person name="Wortman J."/>
            <person name="Nusbaum C."/>
            <person name="Birren B."/>
        </authorList>
    </citation>
    <scope>NUCLEOTIDE SEQUENCE [LARGE SCALE GENOMIC DNA]</scope>
    <source>
        <strain evidence="10 11">ATCC 49720</strain>
    </source>
</reference>
<name>K8PI87_9BRAD</name>
<keyword evidence="1 8" id="KW-0004">4Fe-4S</keyword>
<dbReference type="GO" id="GO:0005506">
    <property type="term" value="F:iron ion binding"/>
    <property type="evidence" value="ECO:0007669"/>
    <property type="project" value="UniProtKB-UniRule"/>
</dbReference>
<comment type="subunit">
    <text evidence="8">Interacts with PqqD. The interaction is necessary for activity of PqqE.</text>
</comment>
<comment type="catalytic activity">
    <reaction evidence="8">
        <text>[PQQ precursor protein] + S-adenosyl-L-methionine = E-Y cross-linked-[PQQ precursor protein] + 5'-deoxyadenosine + L-methionine + H(+)</text>
        <dbReference type="Rhea" id="RHEA:56836"/>
        <dbReference type="Rhea" id="RHEA-COMP:14800"/>
        <dbReference type="Rhea" id="RHEA-COMP:14801"/>
        <dbReference type="ChEBI" id="CHEBI:15378"/>
        <dbReference type="ChEBI" id="CHEBI:17319"/>
        <dbReference type="ChEBI" id="CHEBI:57844"/>
        <dbReference type="ChEBI" id="CHEBI:59789"/>
        <dbReference type="ChEBI" id="CHEBI:141026"/>
        <dbReference type="ChEBI" id="CHEBI:141027"/>
        <dbReference type="EC" id="1.21.98.4"/>
    </reaction>
</comment>
<dbReference type="HOGENOM" id="CLU_009273_4_7_5"/>
<comment type="cofactor">
    <cofactor evidence="8">
        <name>[4Fe-4S] cluster</name>
        <dbReference type="ChEBI" id="CHEBI:49883"/>
    </cofactor>
    <text evidence="8">Binds 1 [4Fe-4S] cluster. The cluster is coordinated with 3 cysteines and an exchangeable S-adenosyl-L-methionine.</text>
</comment>
<evidence type="ECO:0000259" key="9">
    <source>
        <dbReference type="PROSITE" id="PS51918"/>
    </source>
</evidence>
<dbReference type="AlphaFoldDB" id="K8PI87"/>
<comment type="pathway">
    <text evidence="8">Cofactor biosynthesis; pyrroloquinoline quinone biosynthesis.</text>
</comment>
<dbReference type="HAMAP" id="MF_00660">
    <property type="entry name" value="PqqE"/>
    <property type="match status" value="1"/>
</dbReference>
<evidence type="ECO:0000313" key="10">
    <source>
        <dbReference type="EMBL" id="EKS42352.1"/>
    </source>
</evidence>
<dbReference type="CDD" id="cd01335">
    <property type="entry name" value="Radical_SAM"/>
    <property type="match status" value="1"/>
</dbReference>
<evidence type="ECO:0000256" key="7">
    <source>
        <dbReference type="ARBA" id="ARBA00023014"/>
    </source>
</evidence>
<dbReference type="Pfam" id="PF04055">
    <property type="entry name" value="Radical_SAM"/>
    <property type="match status" value="1"/>
</dbReference>
<dbReference type="PATRIC" id="fig|883079.3.peg.536"/>
<comment type="function">
    <text evidence="8">Catalyzes the cross-linking of a glutamate residue and a tyrosine residue in the PqqA protein as part of the biosynthesis of pyrroloquinoline quinone (PQQ).</text>
</comment>
<dbReference type="SUPFAM" id="SSF102114">
    <property type="entry name" value="Radical SAM enzymes"/>
    <property type="match status" value="1"/>
</dbReference>
<keyword evidence="2 8" id="KW-0949">S-adenosyl-L-methionine</keyword>
<evidence type="ECO:0000256" key="1">
    <source>
        <dbReference type="ARBA" id="ARBA00022485"/>
    </source>
</evidence>
<evidence type="ECO:0000256" key="6">
    <source>
        <dbReference type="ARBA" id="ARBA00023004"/>
    </source>
</evidence>
<dbReference type="PROSITE" id="PS51918">
    <property type="entry name" value="RADICAL_SAM"/>
    <property type="match status" value="1"/>
</dbReference>
<dbReference type="InterPro" id="IPR000385">
    <property type="entry name" value="MoaA_NifB_PqqE_Fe-S-bd_CS"/>
</dbReference>
<dbReference type="Proteomes" id="UP000001095">
    <property type="component" value="Unassembled WGS sequence"/>
</dbReference>
<dbReference type="NCBIfam" id="TIGR02109">
    <property type="entry name" value="PQQ_syn_pqqE"/>
    <property type="match status" value="1"/>
</dbReference>
<sequence length="400" mass="43893">MNPTLTDASPVHTDPADGLAVLEARKSQAETFGIPLAVLAELTHRCPLQCPYCSNPLELERSGAELSTDEWRRVLSELAQIGVLQIHFSGGEPTARKDLAELVRHATDVGLYSNLITSAVLLTRDKLAALADAGLCHIQISFQGSEQGVADRVAGLKDAHAKKIEAAGWARELGLPLTVNAVMHRQNLFQLSDIIQMAVDLDADRLEVANVQYYGWALNNRATLMPTIEQIEETSRIVEEAETRLKGILAIDYVVPDYYALRPKKCMGGWGRQFFNISPSGKILPCHAAETITGLAFESVRDHSIAWIWQNSEAFNRYRGTGWMPQPCQSCEYREVDYGGCRCQAFALTGNAGNTDPACALSPMHEAIFKTAMSEAAGDTRRFIYRNFAGGTREADVHGA</sequence>
<dbReference type="SFLD" id="SFLDS00029">
    <property type="entry name" value="Radical_SAM"/>
    <property type="match status" value="1"/>
</dbReference>
<dbReference type="GO" id="GO:0016491">
    <property type="term" value="F:oxidoreductase activity"/>
    <property type="evidence" value="ECO:0007669"/>
    <property type="project" value="UniProtKB-KW"/>
</dbReference>
<dbReference type="SFLD" id="SFLDG01067">
    <property type="entry name" value="SPASM/twitch_domain_containing"/>
    <property type="match status" value="1"/>
</dbReference>
<dbReference type="InterPro" id="IPR006638">
    <property type="entry name" value="Elp3/MiaA/NifB-like_rSAM"/>
</dbReference>
<dbReference type="PANTHER" id="PTHR11228">
    <property type="entry name" value="RADICAL SAM DOMAIN PROTEIN"/>
    <property type="match status" value="1"/>
</dbReference>
<keyword evidence="4 8" id="KW-0884">PQQ biosynthesis</keyword>
<dbReference type="EC" id="1.21.98.4" evidence="8"/>
<dbReference type="PANTHER" id="PTHR11228:SF7">
    <property type="entry name" value="PQQA PEPTIDE CYCLASE"/>
    <property type="match status" value="1"/>
</dbReference>
<keyword evidence="6 8" id="KW-0408">Iron</keyword>
<dbReference type="GO" id="GO:0018189">
    <property type="term" value="P:pyrroloquinoline quinone biosynthetic process"/>
    <property type="evidence" value="ECO:0007669"/>
    <property type="project" value="UniProtKB-UniRule"/>
</dbReference>
<dbReference type="GO" id="GO:0009975">
    <property type="term" value="F:cyclase activity"/>
    <property type="evidence" value="ECO:0007669"/>
    <property type="project" value="UniProtKB-UniRule"/>
</dbReference>
<protein>
    <recommendedName>
        <fullName evidence="8">PqqA peptide cyclase</fullName>
        <ecNumber evidence="8">1.21.98.4</ecNumber>
    </recommendedName>
    <alternativeName>
        <fullName evidence="8">Coenzyme PQQ synthesis protein E</fullName>
    </alternativeName>
</protein>
<dbReference type="InterPro" id="IPR058240">
    <property type="entry name" value="rSAM_sf"/>
</dbReference>
<dbReference type="InterPro" id="IPR007197">
    <property type="entry name" value="rSAM"/>
</dbReference>
<dbReference type="UniPathway" id="UPA00539"/>
<keyword evidence="3 8" id="KW-0479">Metal-binding</keyword>
<dbReference type="InterPro" id="IPR023885">
    <property type="entry name" value="4Fe4S-binding_SPASM_dom"/>
</dbReference>
<dbReference type="Pfam" id="PF13186">
    <property type="entry name" value="SPASM"/>
    <property type="match status" value="1"/>
</dbReference>
<feature type="binding site" evidence="8">
    <location>
        <position position="50"/>
    </location>
    <ligand>
        <name>[4Fe-4S] cluster</name>
        <dbReference type="ChEBI" id="CHEBI:49883"/>
        <note>4Fe-4S-S-AdoMet</note>
    </ligand>
</feature>
<dbReference type="GO" id="GO:1904047">
    <property type="term" value="F:S-adenosyl-L-methionine binding"/>
    <property type="evidence" value="ECO:0007669"/>
    <property type="project" value="UniProtKB-UniRule"/>
</dbReference>
<gene>
    <name evidence="8" type="primary">pqqE</name>
    <name evidence="10" type="ORF">HMPREF9696_00517</name>
</gene>
<evidence type="ECO:0000313" key="11">
    <source>
        <dbReference type="Proteomes" id="UP000001095"/>
    </source>
</evidence>
<dbReference type="InterPro" id="IPR011843">
    <property type="entry name" value="PQQ_synth_PqqE_bac"/>
</dbReference>
<comment type="similarity">
    <text evidence="8">Belongs to the radical SAM superfamily. PqqE family.</text>
</comment>
<feature type="domain" description="Radical SAM core" evidence="9">
    <location>
        <begin position="32"/>
        <end position="252"/>
    </location>
</feature>
<comment type="caution">
    <text evidence="10">The sequence shown here is derived from an EMBL/GenBank/DDBJ whole genome shotgun (WGS) entry which is preliminary data.</text>
</comment>
<dbReference type="EMBL" id="AGWY01000002">
    <property type="protein sequence ID" value="EKS42352.1"/>
    <property type="molecule type" value="Genomic_DNA"/>
</dbReference>
<dbReference type="InterPro" id="IPR013785">
    <property type="entry name" value="Aldolase_TIM"/>
</dbReference>
<evidence type="ECO:0000256" key="5">
    <source>
        <dbReference type="ARBA" id="ARBA00023002"/>
    </source>
</evidence>
<keyword evidence="11" id="KW-1185">Reference proteome</keyword>
<evidence type="ECO:0000256" key="8">
    <source>
        <dbReference type="HAMAP-Rule" id="MF_00660"/>
    </source>
</evidence>
<keyword evidence="7 8" id="KW-0411">Iron-sulfur</keyword>
<dbReference type="InterPro" id="IPR050377">
    <property type="entry name" value="Radical_SAM_PqqE_MftC-like"/>
</dbReference>
<dbReference type="Gene3D" id="3.20.20.70">
    <property type="entry name" value="Aldolase class I"/>
    <property type="match status" value="1"/>
</dbReference>
<evidence type="ECO:0000256" key="4">
    <source>
        <dbReference type="ARBA" id="ARBA00022905"/>
    </source>
</evidence>
<dbReference type="CDD" id="cd21119">
    <property type="entry name" value="SPASM_PqqE"/>
    <property type="match status" value="1"/>
</dbReference>
<dbReference type="NCBIfam" id="TIGR04085">
    <property type="entry name" value="rSAM_more_4Fe4S"/>
    <property type="match status" value="1"/>
</dbReference>
<dbReference type="SFLD" id="SFLDG01386">
    <property type="entry name" value="main_SPASM_domain-containing"/>
    <property type="match status" value="1"/>
</dbReference>
<dbReference type="GO" id="GO:0051539">
    <property type="term" value="F:4 iron, 4 sulfur cluster binding"/>
    <property type="evidence" value="ECO:0007669"/>
    <property type="project" value="UniProtKB-KW"/>
</dbReference>